<dbReference type="Gene3D" id="1.10.443.10">
    <property type="entry name" value="Intergrase catalytic core"/>
    <property type="match status" value="1"/>
</dbReference>
<organism evidence="3 4">
    <name type="scientific">Phrynocephalus forsythii</name>
    <dbReference type="NCBI Taxonomy" id="171643"/>
    <lineage>
        <taxon>Eukaryota</taxon>
        <taxon>Metazoa</taxon>
        <taxon>Chordata</taxon>
        <taxon>Craniata</taxon>
        <taxon>Vertebrata</taxon>
        <taxon>Euteleostomi</taxon>
        <taxon>Lepidosauria</taxon>
        <taxon>Squamata</taxon>
        <taxon>Bifurcata</taxon>
        <taxon>Unidentata</taxon>
        <taxon>Episquamata</taxon>
        <taxon>Toxicofera</taxon>
        <taxon>Iguania</taxon>
        <taxon>Acrodonta</taxon>
        <taxon>Agamidae</taxon>
        <taxon>Agaminae</taxon>
        <taxon>Phrynocephalus</taxon>
    </lineage>
</organism>
<evidence type="ECO:0000256" key="1">
    <source>
        <dbReference type="ARBA" id="ARBA00023172"/>
    </source>
</evidence>
<keyword evidence="1" id="KW-0233">DNA recombination</keyword>
<comment type="caution">
    <text evidence="3">The sequence shown here is derived from an EMBL/GenBank/DDBJ whole genome shotgun (WGS) entry which is preliminary data.</text>
</comment>
<dbReference type="GO" id="GO:0006310">
    <property type="term" value="P:DNA recombination"/>
    <property type="evidence" value="ECO:0007669"/>
    <property type="project" value="UniProtKB-KW"/>
</dbReference>
<dbReference type="OrthoDB" id="9048622at2759"/>
<evidence type="ECO:0000313" key="4">
    <source>
        <dbReference type="Proteomes" id="UP001142489"/>
    </source>
</evidence>
<dbReference type="AlphaFoldDB" id="A0A9Q1B046"/>
<dbReference type="SUPFAM" id="SSF56349">
    <property type="entry name" value="DNA breaking-rejoining enzymes"/>
    <property type="match status" value="1"/>
</dbReference>
<dbReference type="InterPro" id="IPR013762">
    <property type="entry name" value="Integrase-like_cat_sf"/>
</dbReference>
<feature type="region of interest" description="Disordered" evidence="2">
    <location>
        <begin position="1"/>
        <end position="29"/>
    </location>
</feature>
<dbReference type="Proteomes" id="UP001142489">
    <property type="component" value="Unassembled WGS sequence"/>
</dbReference>
<evidence type="ECO:0000256" key="2">
    <source>
        <dbReference type="SAM" id="MobiDB-lite"/>
    </source>
</evidence>
<gene>
    <name evidence="3" type="ORF">JRQ81_017603</name>
</gene>
<dbReference type="GO" id="GO:0003677">
    <property type="term" value="F:DNA binding"/>
    <property type="evidence" value="ECO:0007669"/>
    <property type="project" value="InterPro"/>
</dbReference>
<dbReference type="InterPro" id="IPR011010">
    <property type="entry name" value="DNA_brk_join_enz"/>
</dbReference>
<dbReference type="GO" id="GO:0015074">
    <property type="term" value="P:DNA integration"/>
    <property type="evidence" value="ECO:0007669"/>
    <property type="project" value="InterPro"/>
</dbReference>
<proteinExistence type="predicted"/>
<dbReference type="EMBL" id="JAPFRF010000008">
    <property type="protein sequence ID" value="KAJ7324583.1"/>
    <property type="molecule type" value="Genomic_DNA"/>
</dbReference>
<reference evidence="3" key="1">
    <citation type="journal article" date="2023" name="DNA Res.">
        <title>Chromosome-level genome assembly of Phrynocephalus forsythii using third-generation DNA sequencing and Hi-C analysis.</title>
        <authorList>
            <person name="Qi Y."/>
            <person name="Zhao W."/>
            <person name="Zhao Y."/>
            <person name="Niu C."/>
            <person name="Cao S."/>
            <person name="Zhang Y."/>
        </authorList>
    </citation>
    <scope>NUCLEOTIDE SEQUENCE</scope>
    <source>
        <tissue evidence="3">Muscle</tissue>
    </source>
</reference>
<accession>A0A9Q1B046</accession>
<evidence type="ECO:0000313" key="3">
    <source>
        <dbReference type="EMBL" id="KAJ7324583.1"/>
    </source>
</evidence>
<keyword evidence="4" id="KW-1185">Reference proteome</keyword>
<protein>
    <submittedName>
        <fullName evidence="3">Uncharacterized protein</fullName>
    </submittedName>
</protein>
<sequence>MEHRGECGSTPPPASGLLGGAEHRGECGSTPPTGLRPFFGAFWVSELVAAGKRDTSQTALQVEDFSRHQGNIVFLVRQSKTDQQAWGQRVILGPCSVEDISPVQAMEAYMGLRGEAGGPLFRHASGEPLIKFQFWWMTEVALDKLGLVG</sequence>
<feature type="non-terminal residue" evidence="3">
    <location>
        <position position="149"/>
    </location>
</feature>
<name>A0A9Q1B046_9SAUR</name>